<dbReference type="Proteomes" id="UP000595230">
    <property type="component" value="Segment"/>
</dbReference>
<accession>A0A7T3NBH9</accession>
<dbReference type="EMBL" id="MW021758">
    <property type="protein sequence ID" value="QPX76665.1"/>
    <property type="molecule type" value="Genomic_DNA"/>
</dbReference>
<sequence length="140" mass="16655">MLFKFQSLRAYRQTMIKLLFCLIGRKYLNDKGRRMLVLGSLYAILRKKKSVTTSMEELNEKMNIAIDCRGLQLAAILPEILWDKRKRERLESLPPERLVRYYSQLLPTWLKYDHQGNNFNFENDLQRVTDLASANRHFVS</sequence>
<protein>
    <submittedName>
        <fullName evidence="1">Uncharacterized protein</fullName>
    </submittedName>
</protein>
<reference evidence="1 2" key="1">
    <citation type="submission" date="2020-09" db="EMBL/GenBank/DDBJ databases">
        <authorList>
            <person name="Bustos Y."/>
            <person name="Adams S."/>
            <person name="Bishop E."/>
            <person name="Cobbley H."/>
            <person name="Haycock D."/>
            <person name="Hoopes M."/>
            <person name="Newey C."/>
            <person name="Thompson D."/>
            <person name="Carr E."/>
            <person name="Breakwell D.P."/>
            <person name="Grose J.H."/>
        </authorList>
    </citation>
    <scope>NUCLEOTIDE SEQUENCE [LARGE SCALE GENOMIC DNA]</scope>
</reference>
<evidence type="ECO:0000313" key="2">
    <source>
        <dbReference type="Proteomes" id="UP000595230"/>
    </source>
</evidence>
<proteinExistence type="predicted"/>
<evidence type="ECO:0000313" key="1">
    <source>
        <dbReference type="EMBL" id="QPX76665.1"/>
    </source>
</evidence>
<name>A0A7T3NBH9_9CAUD</name>
<organism evidence="1 2">
    <name type="scientific">Serratia phage vB_SmaM_Yaphecito</name>
    <dbReference type="NCBI Taxonomy" id="2777368"/>
    <lineage>
        <taxon>Viruses</taxon>
        <taxon>Duplodnaviria</taxon>
        <taxon>Heunggongvirae</taxon>
        <taxon>Uroviricota</taxon>
        <taxon>Caudoviricetes</taxon>
        <taxon>Chimalliviridae</taxon>
        <taxon>Moabitevirus</taxon>
        <taxon>Moabitevirus moabite</taxon>
    </lineage>
</organism>